<gene>
    <name evidence="1" type="ORF">B4O97_15210</name>
</gene>
<organism evidence="1 2">
    <name type="scientific">Marispirochaeta aestuarii</name>
    <dbReference type="NCBI Taxonomy" id="1963862"/>
    <lineage>
        <taxon>Bacteria</taxon>
        <taxon>Pseudomonadati</taxon>
        <taxon>Spirochaetota</taxon>
        <taxon>Spirochaetia</taxon>
        <taxon>Spirochaetales</taxon>
        <taxon>Spirochaetaceae</taxon>
        <taxon>Marispirochaeta</taxon>
    </lineage>
</organism>
<dbReference type="AlphaFoldDB" id="A0A1Y1RW58"/>
<dbReference type="Pfam" id="PF13376">
    <property type="entry name" value="OmdA"/>
    <property type="match status" value="1"/>
</dbReference>
<proteinExistence type="predicted"/>
<dbReference type="SUPFAM" id="SSF141694">
    <property type="entry name" value="AF2212/PG0164-like"/>
    <property type="match status" value="1"/>
</dbReference>
<evidence type="ECO:0000313" key="1">
    <source>
        <dbReference type="EMBL" id="ORC32996.1"/>
    </source>
</evidence>
<dbReference type="InterPro" id="IPR015018">
    <property type="entry name" value="DUF1905"/>
</dbReference>
<name>A0A1Y1RW58_9SPIO</name>
<evidence type="ECO:0008006" key="3">
    <source>
        <dbReference type="Google" id="ProtNLM"/>
    </source>
</evidence>
<comment type="caution">
    <text evidence="1">The sequence shown here is derived from an EMBL/GenBank/DDBJ whole genome shotgun (WGS) entry which is preliminary data.</text>
</comment>
<dbReference type="STRING" id="1963862.B4O97_15210"/>
<dbReference type="Pfam" id="PF08922">
    <property type="entry name" value="DUF1905"/>
    <property type="match status" value="1"/>
</dbReference>
<reference evidence="1 2" key="1">
    <citation type="submission" date="2017-03" db="EMBL/GenBank/DDBJ databases">
        <title>Draft Genome sequence of Marispirochaeta sp. strain JC444.</title>
        <authorList>
            <person name="Shivani Y."/>
            <person name="Subhash Y."/>
            <person name="Sasikala C."/>
            <person name="Ramana C."/>
        </authorList>
    </citation>
    <scope>NUCLEOTIDE SEQUENCE [LARGE SCALE GENOMIC DNA]</scope>
    <source>
        <strain evidence="1 2">JC444</strain>
    </source>
</reference>
<dbReference type="EMBL" id="MWQY01000018">
    <property type="protein sequence ID" value="ORC32996.1"/>
    <property type="molecule type" value="Genomic_DNA"/>
</dbReference>
<dbReference type="RefSeq" id="WP_083052117.1">
    <property type="nucleotide sequence ID" value="NZ_MWQY01000018.1"/>
</dbReference>
<protein>
    <recommendedName>
        <fullName evidence="3">DUF1905 domain-containing protein</fullName>
    </recommendedName>
</protein>
<dbReference type="InterPro" id="IPR037079">
    <property type="entry name" value="AF2212/PG0164-like_sf"/>
</dbReference>
<keyword evidence="2" id="KW-1185">Reference proteome</keyword>
<accession>A0A1Y1RW58</accession>
<dbReference type="Gene3D" id="2.40.30.100">
    <property type="entry name" value="AF2212/PG0164-like"/>
    <property type="match status" value="1"/>
</dbReference>
<sequence>MSTDTRGRHTESIHCRSTLFSIGVWTILRIAKEASSQLPSRGLVSVEACINDVSFRTVLEPDGKGSHWLSVDKALQDSCGIQAGEAVELKLTPLTDWPEPEVPEDLEKALMLDPGVFALWKDITTLARWDWIRWIRSTQNRETCMRRIDAARDKMAKGERRPCCFNRNMCTEPEVSRSGVLLDPPKE</sequence>
<evidence type="ECO:0000313" key="2">
    <source>
        <dbReference type="Proteomes" id="UP000192343"/>
    </source>
</evidence>
<dbReference type="Proteomes" id="UP000192343">
    <property type="component" value="Unassembled WGS sequence"/>
</dbReference>
<dbReference type="OrthoDB" id="9803948at2"/>